<evidence type="ECO:0000256" key="1">
    <source>
        <dbReference type="SAM" id="Phobius"/>
    </source>
</evidence>
<name>A0ABW4AG16_9ACTN</name>
<proteinExistence type="predicted"/>
<comment type="caution">
    <text evidence="2">The sequence shown here is derived from an EMBL/GenBank/DDBJ whole genome shotgun (WGS) entry which is preliminary data.</text>
</comment>
<dbReference type="EMBL" id="JBHTMK010000040">
    <property type="protein sequence ID" value="MFD1369721.1"/>
    <property type="molecule type" value="Genomic_DNA"/>
</dbReference>
<dbReference type="Proteomes" id="UP001597183">
    <property type="component" value="Unassembled WGS sequence"/>
</dbReference>
<keyword evidence="1" id="KW-0472">Membrane</keyword>
<accession>A0ABW4AG16</accession>
<reference evidence="3" key="1">
    <citation type="journal article" date="2019" name="Int. J. Syst. Evol. Microbiol.">
        <title>The Global Catalogue of Microorganisms (GCM) 10K type strain sequencing project: providing services to taxonomists for standard genome sequencing and annotation.</title>
        <authorList>
            <consortium name="The Broad Institute Genomics Platform"/>
            <consortium name="The Broad Institute Genome Sequencing Center for Infectious Disease"/>
            <person name="Wu L."/>
            <person name="Ma J."/>
        </authorList>
    </citation>
    <scope>NUCLEOTIDE SEQUENCE [LARGE SCALE GENOMIC DNA]</scope>
    <source>
        <strain evidence="3">CCM 7526</strain>
    </source>
</reference>
<sequence length="276" mass="30195">MSRHLFDELAADAPPSTVDVRAIVRREQRRRTGLRLGGAAAVVLALAAAGSLLVPEPQRPPLATPPVPEVSASTASDGFRLVADGRESAEATARRLRAALDEAVRDIAPGSRWLRVDADAPPAPDGQPPNFAFRGSGGAGEQMFGAVQGIELDGRTGELAVEIISYEPCTDPTDAECRKQQKFKDNYRLMKERALTCEPNEWQRTCTEGHRRKVYTTYHPQQRMLTHYVVVELADGRVLQIQTLNVLDGDRTQKETPLTPEQVDGITTILAARILP</sequence>
<feature type="transmembrane region" description="Helical" evidence="1">
    <location>
        <begin position="34"/>
        <end position="54"/>
    </location>
</feature>
<keyword evidence="3" id="KW-1185">Reference proteome</keyword>
<evidence type="ECO:0000313" key="3">
    <source>
        <dbReference type="Proteomes" id="UP001597183"/>
    </source>
</evidence>
<keyword evidence="1" id="KW-1133">Transmembrane helix</keyword>
<keyword evidence="1" id="KW-0812">Transmembrane</keyword>
<protein>
    <submittedName>
        <fullName evidence="2">Uncharacterized protein</fullName>
    </submittedName>
</protein>
<evidence type="ECO:0000313" key="2">
    <source>
        <dbReference type="EMBL" id="MFD1369721.1"/>
    </source>
</evidence>
<dbReference type="RefSeq" id="WP_317792126.1">
    <property type="nucleotide sequence ID" value="NZ_AP028461.1"/>
</dbReference>
<gene>
    <name evidence="2" type="ORF">ACFQ5G_30660</name>
</gene>
<organism evidence="2 3">
    <name type="scientific">Actinoplanes sichuanensis</name>
    <dbReference type="NCBI Taxonomy" id="512349"/>
    <lineage>
        <taxon>Bacteria</taxon>
        <taxon>Bacillati</taxon>
        <taxon>Actinomycetota</taxon>
        <taxon>Actinomycetes</taxon>
        <taxon>Micromonosporales</taxon>
        <taxon>Micromonosporaceae</taxon>
        <taxon>Actinoplanes</taxon>
    </lineage>
</organism>